<dbReference type="OrthoDB" id="1742446at2759"/>
<protein>
    <submittedName>
        <fullName evidence="1">Uncharacterized protein</fullName>
    </submittedName>
</protein>
<proteinExistence type="predicted"/>
<dbReference type="AlphaFoldDB" id="A0A2Z6LR52"/>
<organism evidence="1 2">
    <name type="scientific">Trifolium subterraneum</name>
    <name type="common">Subterranean clover</name>
    <dbReference type="NCBI Taxonomy" id="3900"/>
    <lineage>
        <taxon>Eukaryota</taxon>
        <taxon>Viridiplantae</taxon>
        <taxon>Streptophyta</taxon>
        <taxon>Embryophyta</taxon>
        <taxon>Tracheophyta</taxon>
        <taxon>Spermatophyta</taxon>
        <taxon>Magnoliopsida</taxon>
        <taxon>eudicotyledons</taxon>
        <taxon>Gunneridae</taxon>
        <taxon>Pentapetalae</taxon>
        <taxon>rosids</taxon>
        <taxon>fabids</taxon>
        <taxon>Fabales</taxon>
        <taxon>Fabaceae</taxon>
        <taxon>Papilionoideae</taxon>
        <taxon>50 kb inversion clade</taxon>
        <taxon>NPAAA clade</taxon>
        <taxon>Hologalegina</taxon>
        <taxon>IRL clade</taxon>
        <taxon>Trifolieae</taxon>
        <taxon>Trifolium</taxon>
    </lineage>
</organism>
<evidence type="ECO:0000313" key="2">
    <source>
        <dbReference type="Proteomes" id="UP000242715"/>
    </source>
</evidence>
<reference evidence="2" key="1">
    <citation type="journal article" date="2017" name="Front. Plant Sci.">
        <title>Climate Clever Clovers: New Paradigm to Reduce the Environmental Footprint of Ruminants by Breeding Low Methanogenic Forages Utilizing Haplotype Variation.</title>
        <authorList>
            <person name="Kaur P."/>
            <person name="Appels R."/>
            <person name="Bayer P.E."/>
            <person name="Keeble-Gagnere G."/>
            <person name="Wang J."/>
            <person name="Hirakawa H."/>
            <person name="Shirasawa K."/>
            <person name="Vercoe P."/>
            <person name="Stefanova K."/>
            <person name="Durmic Z."/>
            <person name="Nichols P."/>
            <person name="Revell C."/>
            <person name="Isobe S.N."/>
            <person name="Edwards D."/>
            <person name="Erskine W."/>
        </authorList>
    </citation>
    <scope>NUCLEOTIDE SEQUENCE [LARGE SCALE GENOMIC DNA]</scope>
    <source>
        <strain evidence="2">cv. Daliak</strain>
    </source>
</reference>
<keyword evidence="2" id="KW-1185">Reference proteome</keyword>
<accession>A0A2Z6LR52</accession>
<gene>
    <name evidence="1" type="ORF">TSUD_251270</name>
</gene>
<dbReference type="Proteomes" id="UP000242715">
    <property type="component" value="Unassembled WGS sequence"/>
</dbReference>
<name>A0A2Z6LR52_TRISU</name>
<dbReference type="EMBL" id="DF973234">
    <property type="protein sequence ID" value="GAU21644.1"/>
    <property type="molecule type" value="Genomic_DNA"/>
</dbReference>
<sequence length="61" mass="6536">MITRNWNNERVEKAMDLIESTVKSIRSLAKERRDSFPGKAQGVKFTGSAASAAAAPASNIG</sequence>
<evidence type="ECO:0000313" key="1">
    <source>
        <dbReference type="EMBL" id="GAU21644.1"/>
    </source>
</evidence>